<evidence type="ECO:0000256" key="5">
    <source>
        <dbReference type="ARBA" id="ARBA00015611"/>
    </source>
</evidence>
<accession>A0A4V1Z2P4</accession>
<dbReference type="Gene3D" id="2.60.40.1730">
    <property type="entry name" value="tricorn interacting facor f3 domain"/>
    <property type="match status" value="1"/>
</dbReference>
<evidence type="ECO:0000256" key="8">
    <source>
        <dbReference type="ARBA" id="ARBA00022723"/>
    </source>
</evidence>
<feature type="active site" description="Proton acceptor" evidence="14">
    <location>
        <position position="290"/>
    </location>
</feature>
<dbReference type="RefSeq" id="WP_129985190.1">
    <property type="nucleotide sequence ID" value="NZ_SDPU01000008.1"/>
</dbReference>
<dbReference type="Pfam" id="PF01433">
    <property type="entry name" value="Peptidase_M1"/>
    <property type="match status" value="1"/>
</dbReference>
<keyword evidence="8 15" id="KW-0479">Metal-binding</keyword>
<comment type="cofactor">
    <cofactor evidence="15">
        <name>Zn(2+)</name>
        <dbReference type="ChEBI" id="CHEBI:29105"/>
    </cofactor>
    <text evidence="15">Binds 1 zinc ion per subunit.</text>
</comment>
<keyword evidence="9" id="KW-0378">Hydrolase</keyword>
<dbReference type="Pfam" id="PF17900">
    <property type="entry name" value="Peptidase_M1_N"/>
    <property type="match status" value="1"/>
</dbReference>
<dbReference type="AlphaFoldDB" id="A0A4V1Z2P4"/>
<dbReference type="InterPro" id="IPR014782">
    <property type="entry name" value="Peptidase_M1_dom"/>
</dbReference>
<evidence type="ECO:0000313" key="18">
    <source>
        <dbReference type="EMBL" id="RYU15116.1"/>
    </source>
</evidence>
<evidence type="ECO:0000256" key="13">
    <source>
        <dbReference type="ARBA" id="ARBA00031533"/>
    </source>
</evidence>
<dbReference type="Proteomes" id="UP000291189">
    <property type="component" value="Unassembled WGS sequence"/>
</dbReference>
<dbReference type="SUPFAM" id="SSF55486">
    <property type="entry name" value="Metalloproteases ('zincins'), catalytic domain"/>
    <property type="match status" value="1"/>
</dbReference>
<evidence type="ECO:0000256" key="7">
    <source>
        <dbReference type="ARBA" id="ARBA00022670"/>
    </source>
</evidence>
<feature type="domain" description="Aminopeptidase N-like N-terminal" evidence="17">
    <location>
        <begin position="23"/>
        <end position="194"/>
    </location>
</feature>
<keyword evidence="10 15" id="KW-0862">Zinc</keyword>
<dbReference type="InterPro" id="IPR045357">
    <property type="entry name" value="Aminopeptidase_N-like_N"/>
</dbReference>
<comment type="caution">
    <text evidence="18">The sequence shown here is derived from an EMBL/GenBank/DDBJ whole genome shotgun (WGS) entry which is preliminary data.</text>
</comment>
<comment type="similarity">
    <text evidence="3">Belongs to the peptidase M1 family.</text>
</comment>
<feature type="domain" description="Peptidase M1 membrane alanine aminopeptidase" evidence="16">
    <location>
        <begin position="230"/>
        <end position="424"/>
    </location>
</feature>
<keyword evidence="7" id="KW-0645">Protease</keyword>
<reference evidence="18 19" key="1">
    <citation type="submission" date="2019-01" db="EMBL/GenBank/DDBJ databases">
        <title>Nocardioides guangzhouensis sp. nov., an actinobacterium isolated from soil.</title>
        <authorList>
            <person name="Fu Y."/>
            <person name="Cai Y."/>
            <person name="Lin Z."/>
            <person name="Chen P."/>
        </authorList>
    </citation>
    <scope>NUCLEOTIDE SEQUENCE [LARGE SCALE GENOMIC DNA]</scope>
    <source>
        <strain evidence="18 19">NBRC 105384</strain>
    </source>
</reference>
<dbReference type="GO" id="GO:0016285">
    <property type="term" value="F:alanyl aminopeptidase activity"/>
    <property type="evidence" value="ECO:0007669"/>
    <property type="project" value="UniProtKB-EC"/>
</dbReference>
<proteinExistence type="inferred from homology"/>
<gene>
    <name evidence="18" type="ORF">ETU37_01930</name>
</gene>
<dbReference type="GO" id="GO:0005737">
    <property type="term" value="C:cytoplasm"/>
    <property type="evidence" value="ECO:0007669"/>
    <property type="project" value="UniProtKB-SubCell"/>
</dbReference>
<dbReference type="PRINTS" id="PR00756">
    <property type="entry name" value="ALADIPTASE"/>
</dbReference>
<feature type="binding site" evidence="15">
    <location>
        <position position="293"/>
    </location>
    <ligand>
        <name>Zn(2+)</name>
        <dbReference type="ChEBI" id="CHEBI:29105"/>
        <note>catalytic</note>
    </ligand>
</feature>
<dbReference type="InterPro" id="IPR042097">
    <property type="entry name" value="Aminopeptidase_N-like_N_sf"/>
</dbReference>
<dbReference type="Gene3D" id="1.10.390.10">
    <property type="entry name" value="Neutral Protease Domain 2"/>
    <property type="match status" value="1"/>
</dbReference>
<dbReference type="EC" id="3.4.11.2" evidence="4"/>
<evidence type="ECO:0000256" key="3">
    <source>
        <dbReference type="ARBA" id="ARBA00010136"/>
    </source>
</evidence>
<keyword evidence="11" id="KW-0482">Metalloprotease</keyword>
<evidence type="ECO:0000313" key="19">
    <source>
        <dbReference type="Proteomes" id="UP000291189"/>
    </source>
</evidence>
<dbReference type="OrthoDB" id="3885507at2"/>
<comment type="catalytic activity">
    <reaction evidence="1">
        <text>Release of an N-terminal amino acid, Xaa-|-Yaa- from a peptide, amide or arylamide. Xaa is preferably Ala, but may be most amino acids including Pro (slow action). When a terminal hydrophobic residue is followed by a prolyl residue, the two may be released as an intact Xaa-Pro dipeptide.</text>
        <dbReference type="EC" id="3.4.11.2"/>
    </reaction>
</comment>
<evidence type="ECO:0000256" key="10">
    <source>
        <dbReference type="ARBA" id="ARBA00022833"/>
    </source>
</evidence>
<evidence type="ECO:0000256" key="14">
    <source>
        <dbReference type="PIRSR" id="PIRSR634015-1"/>
    </source>
</evidence>
<organism evidence="18 19">
    <name type="scientific">Nocardioides iriomotensis</name>
    <dbReference type="NCBI Taxonomy" id="715784"/>
    <lineage>
        <taxon>Bacteria</taxon>
        <taxon>Bacillati</taxon>
        <taxon>Actinomycetota</taxon>
        <taxon>Actinomycetes</taxon>
        <taxon>Propionibacteriales</taxon>
        <taxon>Nocardioidaceae</taxon>
        <taxon>Nocardioides</taxon>
    </lineage>
</organism>
<comment type="subcellular location">
    <subcellularLocation>
        <location evidence="2">Cytoplasm</location>
    </subcellularLocation>
</comment>
<dbReference type="PANTHER" id="PTHR45726:SF3">
    <property type="entry name" value="LEUKOTRIENE A-4 HYDROLASE"/>
    <property type="match status" value="1"/>
</dbReference>
<dbReference type="GO" id="GO:0008270">
    <property type="term" value="F:zinc ion binding"/>
    <property type="evidence" value="ECO:0007669"/>
    <property type="project" value="InterPro"/>
</dbReference>
<dbReference type="GO" id="GO:0006508">
    <property type="term" value="P:proteolysis"/>
    <property type="evidence" value="ECO:0007669"/>
    <property type="project" value="UniProtKB-KW"/>
</dbReference>
<dbReference type="InterPro" id="IPR034015">
    <property type="entry name" value="M1_LTA4H"/>
</dbReference>
<feature type="active site" description="Proton donor" evidence="14">
    <location>
        <position position="365"/>
    </location>
</feature>
<keyword evidence="19" id="KW-1185">Reference proteome</keyword>
<dbReference type="InterPro" id="IPR027268">
    <property type="entry name" value="Peptidase_M4/M1_CTD_sf"/>
</dbReference>
<evidence type="ECO:0000256" key="1">
    <source>
        <dbReference type="ARBA" id="ARBA00000098"/>
    </source>
</evidence>
<sequence length="437" mass="48661">MTFGTSGADPYVTAHGDTSYGVDHYDLALTYAVRGNRLNARATLTVRAVETIQRVELDLHHLHVEKVLVDDTPARYSHKRGRLSVRLLEELAAGDTAEVAVMYSGSPKPVRKRHHGTAGWEELTDGVIVAGQPHGAPSWFPCNDRPSDKASYSLEITTGSDYVVVANGELTSTNPHGRTTTWTYQQPEPMAPYLATVQIGKYEVHDLDADVPTRIVAPARLRDQLDDAFGRQAEMIEMFQELFGPYPFAGYAVVVTEDDLEIPLESQSLSTFGANLVRGDWEAVRLVAHELSHQWFGNSLTAETWQDIWLHEGFACYSEWLWSEASGGPTAQERAEEHWTRLSGLAQDLLLADPGPDLMFDDRVYKRGALCLHALRCTIGDNAFFDMLRGWAAEQRYGTVTTEGFIAFVATRCDADLDPLFQAWLHEEALPDLPSPR</sequence>
<dbReference type="EMBL" id="SDPU01000008">
    <property type="protein sequence ID" value="RYU15116.1"/>
    <property type="molecule type" value="Genomic_DNA"/>
</dbReference>
<evidence type="ECO:0000256" key="6">
    <source>
        <dbReference type="ARBA" id="ARBA00022490"/>
    </source>
</evidence>
<dbReference type="CDD" id="cd09603">
    <property type="entry name" value="M1_APN_like"/>
    <property type="match status" value="1"/>
</dbReference>
<evidence type="ECO:0000259" key="16">
    <source>
        <dbReference type="Pfam" id="PF01433"/>
    </source>
</evidence>
<evidence type="ECO:0000256" key="9">
    <source>
        <dbReference type="ARBA" id="ARBA00022801"/>
    </source>
</evidence>
<evidence type="ECO:0000256" key="11">
    <source>
        <dbReference type="ARBA" id="ARBA00023049"/>
    </source>
</evidence>
<evidence type="ECO:0000256" key="4">
    <source>
        <dbReference type="ARBA" id="ARBA00012564"/>
    </source>
</evidence>
<dbReference type="PANTHER" id="PTHR45726">
    <property type="entry name" value="LEUKOTRIENE A-4 HYDROLASE"/>
    <property type="match status" value="1"/>
</dbReference>
<feature type="binding site" evidence="15">
    <location>
        <position position="312"/>
    </location>
    <ligand>
        <name>Zn(2+)</name>
        <dbReference type="ChEBI" id="CHEBI:29105"/>
        <note>catalytic</note>
    </ligand>
</feature>
<name>A0A4V1Z2P4_9ACTN</name>
<dbReference type="SUPFAM" id="SSF63737">
    <property type="entry name" value="Leukotriene A4 hydrolase N-terminal domain"/>
    <property type="match status" value="1"/>
</dbReference>
<evidence type="ECO:0000259" key="17">
    <source>
        <dbReference type="Pfam" id="PF17900"/>
    </source>
</evidence>
<evidence type="ECO:0000256" key="2">
    <source>
        <dbReference type="ARBA" id="ARBA00004496"/>
    </source>
</evidence>
<evidence type="ECO:0000256" key="12">
    <source>
        <dbReference type="ARBA" id="ARBA00029811"/>
    </source>
</evidence>
<dbReference type="GO" id="GO:0008237">
    <property type="term" value="F:metallopeptidase activity"/>
    <property type="evidence" value="ECO:0007669"/>
    <property type="project" value="UniProtKB-KW"/>
</dbReference>
<evidence type="ECO:0000256" key="15">
    <source>
        <dbReference type="PIRSR" id="PIRSR634015-3"/>
    </source>
</evidence>
<keyword evidence="6" id="KW-0963">Cytoplasm</keyword>
<dbReference type="InterPro" id="IPR001930">
    <property type="entry name" value="Peptidase_M1"/>
</dbReference>
<protein>
    <recommendedName>
        <fullName evidence="5">Aminopeptidase N</fullName>
        <ecNumber evidence="4">3.4.11.2</ecNumber>
    </recommendedName>
    <alternativeName>
        <fullName evidence="12">Alanine aminopeptidase</fullName>
    </alternativeName>
    <alternativeName>
        <fullName evidence="13">Lysyl aminopeptidase</fullName>
    </alternativeName>
</protein>
<feature type="binding site" evidence="15">
    <location>
        <position position="289"/>
    </location>
    <ligand>
        <name>Zn(2+)</name>
        <dbReference type="ChEBI" id="CHEBI:29105"/>
        <note>catalytic</note>
    </ligand>
</feature>